<keyword evidence="1" id="KW-0175">Coiled coil</keyword>
<proteinExistence type="predicted"/>
<organism evidence="2 3">
    <name type="scientific">Pyrocoelia pectoralis</name>
    <dbReference type="NCBI Taxonomy" id="417401"/>
    <lineage>
        <taxon>Eukaryota</taxon>
        <taxon>Metazoa</taxon>
        <taxon>Ecdysozoa</taxon>
        <taxon>Arthropoda</taxon>
        <taxon>Hexapoda</taxon>
        <taxon>Insecta</taxon>
        <taxon>Pterygota</taxon>
        <taxon>Neoptera</taxon>
        <taxon>Endopterygota</taxon>
        <taxon>Coleoptera</taxon>
        <taxon>Polyphaga</taxon>
        <taxon>Elateriformia</taxon>
        <taxon>Elateroidea</taxon>
        <taxon>Lampyridae</taxon>
        <taxon>Lampyrinae</taxon>
        <taxon>Pyrocoelia</taxon>
    </lineage>
</organism>
<evidence type="ECO:0000313" key="3">
    <source>
        <dbReference type="Proteomes" id="UP001329430"/>
    </source>
</evidence>
<feature type="coiled-coil region" evidence="1">
    <location>
        <begin position="42"/>
        <end position="69"/>
    </location>
</feature>
<evidence type="ECO:0008006" key="4">
    <source>
        <dbReference type="Google" id="ProtNLM"/>
    </source>
</evidence>
<sequence>MLSQVDNFCKLADHRKESNQIKTDCQILDAELCFLLHKICLKENTIRDLKQQLQQKKEVSERLKLEQETTSRNNQNKLNAFQSALNHFTNNFQYVVNKEDSGVETDKYCVTLSFIINAVTSQYPIRFIFDRNTDKLLNFDVKELLTEVEHNFLSDLYTKKRNNLALLCRLRNITKKRMCKVESTPEVNGCM</sequence>
<keyword evidence="3" id="KW-1185">Reference proteome</keyword>
<dbReference type="Proteomes" id="UP001329430">
    <property type="component" value="Chromosome 5"/>
</dbReference>
<name>A0AAN7VA63_9COLE</name>
<evidence type="ECO:0000313" key="2">
    <source>
        <dbReference type="EMBL" id="KAK5643108.1"/>
    </source>
</evidence>
<comment type="caution">
    <text evidence="2">The sequence shown here is derived from an EMBL/GenBank/DDBJ whole genome shotgun (WGS) entry which is preliminary data.</text>
</comment>
<dbReference type="EMBL" id="JAVRBK010000005">
    <property type="protein sequence ID" value="KAK5643108.1"/>
    <property type="molecule type" value="Genomic_DNA"/>
</dbReference>
<reference evidence="2 3" key="1">
    <citation type="journal article" date="2024" name="Insects">
        <title>An Improved Chromosome-Level Genome Assembly of the Firefly Pyrocoelia pectoralis.</title>
        <authorList>
            <person name="Fu X."/>
            <person name="Meyer-Rochow V.B."/>
            <person name="Ballantyne L."/>
            <person name="Zhu X."/>
        </authorList>
    </citation>
    <scope>NUCLEOTIDE SEQUENCE [LARGE SCALE GENOMIC DNA]</scope>
    <source>
        <strain evidence="2">XCY_ONT2</strain>
    </source>
</reference>
<gene>
    <name evidence="2" type="ORF">RI129_006953</name>
</gene>
<protein>
    <recommendedName>
        <fullName evidence="4">Kinetochore protein SPC25</fullName>
    </recommendedName>
</protein>
<dbReference type="AlphaFoldDB" id="A0AAN7VA63"/>
<accession>A0AAN7VA63</accession>
<evidence type="ECO:0000256" key="1">
    <source>
        <dbReference type="SAM" id="Coils"/>
    </source>
</evidence>